<keyword evidence="2 11" id="KW-0732">Signal</keyword>
<dbReference type="Gene3D" id="1.10.10.60">
    <property type="entry name" value="Homeodomain-like"/>
    <property type="match status" value="2"/>
</dbReference>
<feature type="domain" description="SANT" evidence="14">
    <location>
        <begin position="453"/>
        <end position="508"/>
    </location>
</feature>
<comment type="subcellular location">
    <subcellularLocation>
        <location evidence="8">Endomembrane system</location>
        <topology evidence="8">Single-pass membrane protein</topology>
    </subcellularLocation>
</comment>
<evidence type="ECO:0000256" key="4">
    <source>
        <dbReference type="ARBA" id="ARBA00022989"/>
    </source>
</evidence>
<dbReference type="InterPro" id="IPR001623">
    <property type="entry name" value="DnaJ_domain"/>
</dbReference>
<keyword evidence="4 10" id="KW-1133">Transmembrane helix</keyword>
<dbReference type="InterPro" id="IPR052606">
    <property type="entry name" value="DnaJ_domain_protein"/>
</dbReference>
<feature type="transmembrane region" description="Helical" evidence="10">
    <location>
        <begin position="126"/>
        <end position="147"/>
    </location>
</feature>
<keyword evidence="5 10" id="KW-0472">Membrane</keyword>
<dbReference type="CTD" id="64215"/>
<evidence type="ECO:0000313" key="16">
    <source>
        <dbReference type="Proteomes" id="UP000265120"/>
    </source>
</evidence>
<evidence type="ECO:0000313" key="15">
    <source>
        <dbReference type="Ensembl" id="ENSCSEP00000023773.1"/>
    </source>
</evidence>
<dbReference type="CDD" id="cd00167">
    <property type="entry name" value="SANT"/>
    <property type="match status" value="2"/>
</dbReference>
<name>A0A3P8W8B0_CYNSE</name>
<dbReference type="GO" id="GO:0012505">
    <property type="term" value="C:endomembrane system"/>
    <property type="evidence" value="ECO:0007669"/>
    <property type="project" value="UniProtKB-SubCell"/>
</dbReference>
<feature type="region of interest" description="Disordered" evidence="9">
    <location>
        <begin position="405"/>
        <end position="426"/>
    </location>
</feature>
<reference evidence="15" key="1">
    <citation type="submission" date="2025-08" db="UniProtKB">
        <authorList>
            <consortium name="Ensembl"/>
        </authorList>
    </citation>
    <scope>IDENTIFICATION</scope>
</reference>
<proteinExistence type="predicted"/>
<dbReference type="InterPro" id="IPR009057">
    <property type="entry name" value="Homeodomain-like_sf"/>
</dbReference>
<dbReference type="PRINTS" id="PR00625">
    <property type="entry name" value="JDOMAIN"/>
</dbReference>
<feature type="chain" id="PRO_5018066378" evidence="11">
    <location>
        <begin position="22"/>
        <end position="514"/>
    </location>
</feature>
<dbReference type="RefSeq" id="XP_016886376.1">
    <property type="nucleotide sequence ID" value="XM_017030887.2"/>
</dbReference>
<dbReference type="PROSITE" id="PS51293">
    <property type="entry name" value="SANT"/>
    <property type="match status" value="1"/>
</dbReference>
<feature type="domain" description="Myb-like" evidence="13">
    <location>
        <begin position="450"/>
        <end position="504"/>
    </location>
</feature>
<evidence type="ECO:0000259" key="13">
    <source>
        <dbReference type="PROSITE" id="PS50090"/>
    </source>
</evidence>
<dbReference type="CDD" id="cd06257">
    <property type="entry name" value="DnaJ"/>
    <property type="match status" value="1"/>
</dbReference>
<reference evidence="15" key="2">
    <citation type="submission" date="2025-09" db="UniProtKB">
        <authorList>
            <consortium name="Ensembl"/>
        </authorList>
    </citation>
    <scope>IDENTIFICATION</scope>
</reference>
<dbReference type="GeneTree" id="ENSGT00940000156678"/>
<evidence type="ECO:0000259" key="12">
    <source>
        <dbReference type="PROSITE" id="PS50076"/>
    </source>
</evidence>
<feature type="domain" description="J" evidence="12">
    <location>
        <begin position="37"/>
        <end position="101"/>
    </location>
</feature>
<dbReference type="Ensembl" id="ENSCSET00000024089.1">
    <property type="protein sequence ID" value="ENSCSEP00000023773.1"/>
    <property type="gene ID" value="ENSCSEG00000015163.1"/>
</dbReference>
<dbReference type="InterPro" id="IPR017884">
    <property type="entry name" value="SANT_dom"/>
</dbReference>
<dbReference type="SMART" id="SM00717">
    <property type="entry name" value="SANT"/>
    <property type="match status" value="2"/>
</dbReference>
<dbReference type="Pfam" id="PF00226">
    <property type="entry name" value="DnaJ"/>
    <property type="match status" value="1"/>
</dbReference>
<dbReference type="InterPro" id="IPR001005">
    <property type="entry name" value="SANT/Myb"/>
</dbReference>
<organism evidence="15 16">
    <name type="scientific">Cynoglossus semilaevis</name>
    <name type="common">Tongue sole</name>
    <dbReference type="NCBI Taxonomy" id="244447"/>
    <lineage>
        <taxon>Eukaryota</taxon>
        <taxon>Metazoa</taxon>
        <taxon>Chordata</taxon>
        <taxon>Craniata</taxon>
        <taxon>Vertebrata</taxon>
        <taxon>Euteleostomi</taxon>
        <taxon>Actinopterygii</taxon>
        <taxon>Neopterygii</taxon>
        <taxon>Teleostei</taxon>
        <taxon>Neoteleostei</taxon>
        <taxon>Acanthomorphata</taxon>
        <taxon>Carangaria</taxon>
        <taxon>Pleuronectiformes</taxon>
        <taxon>Pleuronectoidei</taxon>
        <taxon>Cynoglossidae</taxon>
        <taxon>Cynoglossinae</taxon>
        <taxon>Cynoglossus</taxon>
    </lineage>
</organism>
<evidence type="ECO:0000256" key="7">
    <source>
        <dbReference type="ARBA" id="ARBA00023242"/>
    </source>
</evidence>
<dbReference type="STRING" id="244447.ENSCSEP00000023773"/>
<evidence type="ECO:0000256" key="11">
    <source>
        <dbReference type="SAM" id="SignalP"/>
    </source>
</evidence>
<keyword evidence="6" id="KW-0143">Chaperone</keyword>
<feature type="compositionally biased region" description="Basic and acidic residues" evidence="9">
    <location>
        <begin position="413"/>
        <end position="426"/>
    </location>
</feature>
<dbReference type="PROSITE" id="PS50090">
    <property type="entry name" value="MYB_LIKE"/>
    <property type="match status" value="1"/>
</dbReference>
<dbReference type="SUPFAM" id="SSF46689">
    <property type="entry name" value="Homeodomain-like"/>
    <property type="match status" value="2"/>
</dbReference>
<dbReference type="Pfam" id="PF23082">
    <property type="entry name" value="Myb_DNA-binding_2"/>
    <property type="match status" value="1"/>
</dbReference>
<evidence type="ECO:0000256" key="8">
    <source>
        <dbReference type="ARBA" id="ARBA00037847"/>
    </source>
</evidence>
<dbReference type="InterPro" id="IPR018253">
    <property type="entry name" value="DnaJ_domain_CS"/>
</dbReference>
<dbReference type="GeneID" id="103398747"/>
<sequence length="514" mass="59970">MGLFAAPVLYLLVAAVPPLTAWEDLELLDLVEEIPQNFYDFLSVEQEASAVEIKKAYRRMSLMLHPDKNKEPDAETQFRQLVAIYEVLKDEERRRRYDHILVNGLPDWRQPVFYYRRVRKMSNCELGVLLFFILTVGHYAVIWSMYLDKQLDELLCKKKKEKKKKSFSKPAEELKSPNQERVERVQDRPQWQDILPLKLSIWIYVSLRNLPQTVQEVKNFYEEQRLLEQQQREEEAEAEVVIREKRPKTKKAKLDFPVYQTSSETCFQGYEQTSSIEEIEEQMDTWLKERQDTKRKVNANKAADWSEEELSLLSRLMVKFPGGTPGRWEKITHELGRSVSEVTSKVKQIKDNVIHTPGLVKLSELLLPMKSISVADGAMTQVGGGDCEGPQKEEPVLHCRNRKSGSTAVADGGEVKVRSRRQRDFDPAVEEEQETELQEIIEKVEHKQTREKGESTAWTQNQQKLLELALQQFPRGTAERWDRIAKVVPGRTKEECINRYRVLAELVKKRKQNL</sequence>
<dbReference type="SUPFAM" id="SSF46565">
    <property type="entry name" value="Chaperone J-domain"/>
    <property type="match status" value="1"/>
</dbReference>
<dbReference type="PROSITE" id="PS00636">
    <property type="entry name" value="DNAJ_1"/>
    <property type="match status" value="1"/>
</dbReference>
<evidence type="ECO:0000256" key="1">
    <source>
        <dbReference type="ARBA" id="ARBA00022692"/>
    </source>
</evidence>
<feature type="signal peptide" evidence="11">
    <location>
        <begin position="1"/>
        <end position="21"/>
    </location>
</feature>
<dbReference type="Gene3D" id="1.10.287.110">
    <property type="entry name" value="DnaJ domain"/>
    <property type="match status" value="1"/>
</dbReference>
<dbReference type="InterPro" id="IPR036869">
    <property type="entry name" value="J_dom_sf"/>
</dbReference>
<evidence type="ECO:0000256" key="3">
    <source>
        <dbReference type="ARBA" id="ARBA00022737"/>
    </source>
</evidence>
<dbReference type="PANTHER" id="PTHR44653">
    <property type="entry name" value="DNAJ HOMOLOG SUBFAMILY C MEMBER 1"/>
    <property type="match status" value="1"/>
</dbReference>
<dbReference type="FunFam" id="1.10.10.60:FF:000180">
    <property type="entry name" value="DnaJ (Hsp40) homolog, subfamily C, member 2"/>
    <property type="match status" value="1"/>
</dbReference>
<dbReference type="AlphaFoldDB" id="A0A3P8W8B0"/>
<evidence type="ECO:0000256" key="2">
    <source>
        <dbReference type="ARBA" id="ARBA00022729"/>
    </source>
</evidence>
<protein>
    <submittedName>
        <fullName evidence="15">DnaJ (Hsp40) homolog, subfamily C, member 1</fullName>
    </submittedName>
</protein>
<evidence type="ECO:0000256" key="5">
    <source>
        <dbReference type="ARBA" id="ARBA00023136"/>
    </source>
</evidence>
<evidence type="ECO:0000256" key="6">
    <source>
        <dbReference type="ARBA" id="ARBA00023186"/>
    </source>
</evidence>
<dbReference type="InParanoid" id="A0A3P8W8B0"/>
<keyword evidence="7" id="KW-0539">Nucleus</keyword>
<dbReference type="SMART" id="SM00271">
    <property type="entry name" value="DnaJ"/>
    <property type="match status" value="1"/>
</dbReference>
<accession>A0A3P8W8B0</accession>
<keyword evidence="16" id="KW-1185">Reference proteome</keyword>
<keyword evidence="3" id="KW-0677">Repeat</keyword>
<dbReference type="Pfam" id="PF00249">
    <property type="entry name" value="Myb_DNA-binding"/>
    <property type="match status" value="1"/>
</dbReference>
<evidence type="ECO:0000256" key="9">
    <source>
        <dbReference type="SAM" id="MobiDB-lite"/>
    </source>
</evidence>
<dbReference type="Proteomes" id="UP000265120">
    <property type="component" value="Unassembled WGS sequence"/>
</dbReference>
<keyword evidence="1 10" id="KW-0812">Transmembrane</keyword>
<dbReference type="OrthoDB" id="1420887at2759"/>
<dbReference type="OMA" id="AAYWERK"/>
<evidence type="ECO:0000259" key="14">
    <source>
        <dbReference type="PROSITE" id="PS51293"/>
    </source>
</evidence>
<evidence type="ECO:0000256" key="10">
    <source>
        <dbReference type="SAM" id="Phobius"/>
    </source>
</evidence>
<dbReference type="PROSITE" id="PS50076">
    <property type="entry name" value="DNAJ_2"/>
    <property type="match status" value="1"/>
</dbReference>
<dbReference type="PANTHER" id="PTHR44653:SF2">
    <property type="entry name" value="DNAJ HOMOLOG SUBFAMILY C MEMBER 1"/>
    <property type="match status" value="1"/>
</dbReference>